<protein>
    <submittedName>
        <fullName evidence="4">Carbohydrate esterase family 3 protein</fullName>
    </submittedName>
</protein>
<name>A0A2T3ZRK7_TRIHA</name>
<dbReference type="InterPro" id="IPR051532">
    <property type="entry name" value="Ester_Hydrolysis_Enzymes"/>
</dbReference>
<dbReference type="Pfam" id="PF13517">
    <property type="entry name" value="FG-GAP_3"/>
    <property type="match status" value="3"/>
</dbReference>
<feature type="domain" description="SGNH hydrolase-type esterase" evidence="3">
    <location>
        <begin position="65"/>
        <end position="245"/>
    </location>
</feature>
<proteinExistence type="predicted"/>
<dbReference type="RefSeq" id="XP_024767131.1">
    <property type="nucleotide sequence ID" value="XM_024912968.1"/>
</dbReference>
<evidence type="ECO:0000259" key="3">
    <source>
        <dbReference type="Pfam" id="PF13472"/>
    </source>
</evidence>
<reference evidence="4 5" key="1">
    <citation type="submission" date="2016-07" db="EMBL/GenBank/DDBJ databases">
        <title>Multiple horizontal gene transfer events from other fungi enriched the ability of initially mycotrophic Trichoderma (Ascomycota) to feed on dead plant biomass.</title>
        <authorList>
            <consortium name="DOE Joint Genome Institute"/>
            <person name="Aerts A."/>
            <person name="Atanasova L."/>
            <person name="Chenthamara K."/>
            <person name="Zhang J."/>
            <person name="Grujic M."/>
            <person name="Henrissat B."/>
            <person name="Kuo A."/>
            <person name="Salamov A."/>
            <person name="Lipzen A."/>
            <person name="Labutti K."/>
            <person name="Barry K."/>
            <person name="Miao Y."/>
            <person name="Rahimi M.J."/>
            <person name="Shen Q."/>
            <person name="Grigoriev I.V."/>
            <person name="Kubicek C.P."/>
            <person name="Druzhinina I.S."/>
        </authorList>
    </citation>
    <scope>NUCLEOTIDE SEQUENCE [LARGE SCALE GENOMIC DNA]</scope>
    <source>
        <strain evidence="4 5">CBS 226.95</strain>
    </source>
</reference>
<keyword evidence="1 2" id="KW-0732">Signal</keyword>
<evidence type="ECO:0000313" key="4">
    <source>
        <dbReference type="EMBL" id="PTB47454.1"/>
    </source>
</evidence>
<evidence type="ECO:0000313" key="5">
    <source>
        <dbReference type="Proteomes" id="UP000241690"/>
    </source>
</evidence>
<dbReference type="SUPFAM" id="SSF69318">
    <property type="entry name" value="Integrin alpha N-terminal domain"/>
    <property type="match status" value="2"/>
</dbReference>
<keyword evidence="5" id="KW-1185">Reference proteome</keyword>
<dbReference type="InterPro" id="IPR036514">
    <property type="entry name" value="SGNH_hydro_sf"/>
</dbReference>
<sequence>MRIMLVGICAAVLVAKCAAQLPDLSIATNNSLEVDNLFRRDVACPVWPYWGPPTPDDFYLRILPLGASIVWGYRSSDNNGFRKRLRDTLRQDGWKVNMVGSLHNGDMIDNNVDAKIGNRIDQVHAASASSTMYQPNVILINAGTNDCLQAYDIPNAGARYGAMLDDLYNAIPGVTIVVSTVLIGSATGIPQYRDSVNSQLRNLVAQRLSNGQKIVLVDTDQPASWLTINYIGDDGIHPTDAGYERLAALMRKGIYEGQKTGFLSAPAETQWSDDGSSPGDNTCDKVYGNGHGPVNTQQGSGLDDGPYVHDSESMGSVATIVTSIRANFTFARIANAFGAHDLLEVTAYLTDDGSGRYYNYYPNDGNGSWTVRPQGEEQEQIIVPDACIAKGVRFVDINADGLDDMICVAVDGTAYAMINNGNRGFTNSGEVWKASEGPKQDRVLLADIDGDGRADYCTIADNGDISCWRNGGQGNMPEYWQELGVVVQGKGFGDVNGVRFFDLNGDARIGRHDWMWMDDTGKTWTYTNNRACSKGTLEPLWRAGSNKELGEGPTHAGMGKNVGRSAIHFANVFNEPESIGLYGRGDYIWMREFQSVSQGQSYYLVNVWKNTGSGATKLKADGDKYCNMMGHSPHAMDYVWVHSTGWMMLYESLGGTFPVNPPYWGPHYQIWAATDYTGAEIDRRDLHLADWDGDGLCDIIYVNPDDNSLRVWLNLYKVNGNFDKWTEADVSAYDFDCPEKRGVGIYDLAVRFADLDGNGRTDILCIKPNGFTSGCLNNADGPEYVLQIKKSEDKDRANFHWADVNGDGRADLLWVDKFNGDGYVYYNQGETPVDGSLFTWEGEGAVYMGNAQGSCMHYPDLDGDGRADMHVVDSLENTAQTWFNLCPNEGSSSNGDDPDTFETVPVTWLGLT</sequence>
<dbReference type="Gene3D" id="3.40.50.1110">
    <property type="entry name" value="SGNH hydrolase"/>
    <property type="match status" value="1"/>
</dbReference>
<evidence type="ECO:0000256" key="1">
    <source>
        <dbReference type="ARBA" id="ARBA00022729"/>
    </source>
</evidence>
<dbReference type="GO" id="GO:0004622">
    <property type="term" value="F:phosphatidylcholine lysophospholipase activity"/>
    <property type="evidence" value="ECO:0007669"/>
    <property type="project" value="TreeGrafter"/>
</dbReference>
<dbReference type="InterPro" id="IPR028994">
    <property type="entry name" value="Integrin_alpha_N"/>
</dbReference>
<organism evidence="4 5">
    <name type="scientific">Trichoderma harzianum CBS 226.95</name>
    <dbReference type="NCBI Taxonomy" id="983964"/>
    <lineage>
        <taxon>Eukaryota</taxon>
        <taxon>Fungi</taxon>
        <taxon>Dikarya</taxon>
        <taxon>Ascomycota</taxon>
        <taxon>Pezizomycotina</taxon>
        <taxon>Sordariomycetes</taxon>
        <taxon>Hypocreomycetidae</taxon>
        <taxon>Hypocreales</taxon>
        <taxon>Hypocreaceae</taxon>
        <taxon>Trichoderma</taxon>
    </lineage>
</organism>
<feature type="signal peptide" evidence="2">
    <location>
        <begin position="1"/>
        <end position="19"/>
    </location>
</feature>
<dbReference type="EMBL" id="KZ679723">
    <property type="protein sequence ID" value="PTB47454.1"/>
    <property type="molecule type" value="Genomic_DNA"/>
</dbReference>
<feature type="chain" id="PRO_5015518471" evidence="2">
    <location>
        <begin position="20"/>
        <end position="912"/>
    </location>
</feature>
<dbReference type="SUPFAM" id="SSF52266">
    <property type="entry name" value="SGNH hydrolase"/>
    <property type="match status" value="1"/>
</dbReference>
<accession>A0A2T3ZRK7</accession>
<dbReference type="Pfam" id="PF13472">
    <property type="entry name" value="Lipase_GDSL_2"/>
    <property type="match status" value="1"/>
</dbReference>
<dbReference type="PANTHER" id="PTHR30383:SF31">
    <property type="entry name" value="SGNH HYDROLASE-TYPE ESTERASE DOMAIN-CONTAINING PROTEIN-RELATED"/>
    <property type="match status" value="1"/>
</dbReference>
<dbReference type="PANTHER" id="PTHR30383">
    <property type="entry name" value="THIOESTERASE 1/PROTEASE 1/LYSOPHOSPHOLIPASE L1"/>
    <property type="match status" value="1"/>
</dbReference>
<dbReference type="InterPro" id="IPR013517">
    <property type="entry name" value="FG-GAP"/>
</dbReference>
<dbReference type="AlphaFoldDB" id="A0A2T3ZRK7"/>
<dbReference type="STRING" id="983964.A0A2T3ZRK7"/>
<dbReference type="InterPro" id="IPR013830">
    <property type="entry name" value="SGNH_hydro"/>
</dbReference>
<evidence type="ECO:0000256" key="2">
    <source>
        <dbReference type="SAM" id="SignalP"/>
    </source>
</evidence>
<gene>
    <name evidence="4" type="ORF">M431DRAFT_157348</name>
</gene>
<dbReference type="GeneID" id="36621527"/>
<dbReference type="Proteomes" id="UP000241690">
    <property type="component" value="Unassembled WGS sequence"/>
</dbReference>